<keyword evidence="3" id="KW-1185">Reference proteome</keyword>
<gene>
    <name evidence="2" type="ORF">B6A14_05130</name>
</gene>
<dbReference type="InterPro" id="IPR036046">
    <property type="entry name" value="Acylphosphatase-like_dom_sf"/>
</dbReference>
<accession>A0A210RW15</accession>
<organism evidence="2 3">
    <name type="scientific">Polynucleobacter hirudinilacicola</name>
    <dbReference type="NCBI Taxonomy" id="1743166"/>
    <lineage>
        <taxon>Bacteria</taxon>
        <taxon>Pseudomonadati</taxon>
        <taxon>Pseudomonadota</taxon>
        <taxon>Betaproteobacteria</taxon>
        <taxon>Burkholderiales</taxon>
        <taxon>Burkholderiaceae</taxon>
        <taxon>Polynucleobacter</taxon>
    </lineage>
</organism>
<proteinExistence type="predicted"/>
<dbReference type="EMBL" id="NAIA01000003">
    <property type="protein sequence ID" value="OWF65196.1"/>
    <property type="molecule type" value="Genomic_DNA"/>
</dbReference>
<dbReference type="PROSITE" id="PS50925">
    <property type="entry name" value="BLUF"/>
    <property type="match status" value="1"/>
</dbReference>
<dbReference type="SUPFAM" id="SSF54975">
    <property type="entry name" value="Acylphosphatase/BLUF domain-like"/>
    <property type="match status" value="1"/>
</dbReference>
<dbReference type="Pfam" id="PF04940">
    <property type="entry name" value="BLUF"/>
    <property type="match status" value="1"/>
</dbReference>
<protein>
    <recommendedName>
        <fullName evidence="1">BLUF domain-containing protein</fullName>
    </recommendedName>
</protein>
<feature type="domain" description="BLUF" evidence="1">
    <location>
        <begin position="4"/>
        <end position="95"/>
    </location>
</feature>
<dbReference type="SMART" id="SM01034">
    <property type="entry name" value="BLUF"/>
    <property type="match status" value="1"/>
</dbReference>
<reference evidence="2 3" key="1">
    <citation type="submission" date="2017-03" db="EMBL/GenBank/DDBJ databases">
        <title>New species Polynucleobacter sp. MWH-EgelM1-30-B4.</title>
        <authorList>
            <person name="Hahn M.W."/>
        </authorList>
    </citation>
    <scope>NUCLEOTIDE SEQUENCE [LARGE SCALE GENOMIC DNA]</scope>
    <source>
        <strain evidence="2 3">MWH-EgelM1-30-B4</strain>
    </source>
</reference>
<dbReference type="Gene3D" id="3.30.70.100">
    <property type="match status" value="1"/>
</dbReference>
<evidence type="ECO:0000313" key="3">
    <source>
        <dbReference type="Proteomes" id="UP000196880"/>
    </source>
</evidence>
<comment type="caution">
    <text evidence="2">The sequence shown here is derived from an EMBL/GenBank/DDBJ whole genome shotgun (WGS) entry which is preliminary data.</text>
</comment>
<dbReference type="Proteomes" id="UP000196880">
    <property type="component" value="Unassembled WGS sequence"/>
</dbReference>
<dbReference type="RefSeq" id="WP_087909393.1">
    <property type="nucleotide sequence ID" value="NZ_NAIA01000003.1"/>
</dbReference>
<evidence type="ECO:0000313" key="2">
    <source>
        <dbReference type="EMBL" id="OWF65196.1"/>
    </source>
</evidence>
<name>A0A210RW15_9BURK</name>
<dbReference type="OrthoDB" id="557705at2"/>
<dbReference type="AlphaFoldDB" id="A0A210RW15"/>
<dbReference type="GO" id="GO:0071949">
    <property type="term" value="F:FAD binding"/>
    <property type="evidence" value="ECO:0007669"/>
    <property type="project" value="InterPro"/>
</dbReference>
<dbReference type="GO" id="GO:0009882">
    <property type="term" value="F:blue light photoreceptor activity"/>
    <property type="evidence" value="ECO:0007669"/>
    <property type="project" value="InterPro"/>
</dbReference>
<dbReference type="InterPro" id="IPR007024">
    <property type="entry name" value="BLUF_domain"/>
</dbReference>
<sequence>MSKLIELTYVSEPAQNMSFLGLMRLLYHSYSNNQALGITGALIYENNQFGQVIEGLEKDINALWQKIQKDDRHKNVRLIESKQISERSFSKWTMVFQGSEEIAETLPEVSAAIEDAQFPVDHPLLIALRDSR</sequence>
<evidence type="ECO:0000259" key="1">
    <source>
        <dbReference type="PROSITE" id="PS50925"/>
    </source>
</evidence>